<evidence type="ECO:0000313" key="1">
    <source>
        <dbReference type="EMBL" id="KAJ7526178.1"/>
    </source>
</evidence>
<name>A0ACC2B8W2_DIPCM</name>
<organism evidence="1 2">
    <name type="scientific">Diphasiastrum complanatum</name>
    <name type="common">Issler's clubmoss</name>
    <name type="synonym">Lycopodium complanatum</name>
    <dbReference type="NCBI Taxonomy" id="34168"/>
    <lineage>
        <taxon>Eukaryota</taxon>
        <taxon>Viridiplantae</taxon>
        <taxon>Streptophyta</taxon>
        <taxon>Embryophyta</taxon>
        <taxon>Tracheophyta</taxon>
        <taxon>Lycopodiopsida</taxon>
        <taxon>Lycopodiales</taxon>
        <taxon>Lycopodiaceae</taxon>
        <taxon>Lycopodioideae</taxon>
        <taxon>Diphasiastrum</taxon>
    </lineage>
</organism>
<protein>
    <submittedName>
        <fullName evidence="1">Uncharacterized protein</fullName>
    </submittedName>
</protein>
<dbReference type="Proteomes" id="UP001162992">
    <property type="component" value="Chromosome 17"/>
</dbReference>
<reference evidence="2" key="1">
    <citation type="journal article" date="2024" name="Proc. Natl. Acad. Sci. U.S.A.">
        <title>Extraordinary preservation of gene collinearity over three hundred million years revealed in homosporous lycophytes.</title>
        <authorList>
            <person name="Li C."/>
            <person name="Wickell D."/>
            <person name="Kuo L.Y."/>
            <person name="Chen X."/>
            <person name="Nie B."/>
            <person name="Liao X."/>
            <person name="Peng D."/>
            <person name="Ji J."/>
            <person name="Jenkins J."/>
            <person name="Williams M."/>
            <person name="Shu S."/>
            <person name="Plott C."/>
            <person name="Barry K."/>
            <person name="Rajasekar S."/>
            <person name="Grimwood J."/>
            <person name="Han X."/>
            <person name="Sun S."/>
            <person name="Hou Z."/>
            <person name="He W."/>
            <person name="Dai G."/>
            <person name="Sun C."/>
            <person name="Schmutz J."/>
            <person name="Leebens-Mack J.H."/>
            <person name="Li F.W."/>
            <person name="Wang L."/>
        </authorList>
    </citation>
    <scope>NUCLEOTIDE SEQUENCE [LARGE SCALE GENOMIC DNA]</scope>
    <source>
        <strain evidence="2">cv. PW_Plant_1</strain>
    </source>
</reference>
<sequence>MSEALGQKSTLSSKTPATFCIQYVKCDADEKSSQLVHFLKKHLDKKVILYFMTCASVDFWGTVLPQLVGLNEISSVSLHGKMKQSVREKALATFAGMSVGVMFCTDVAARGLDIPGVDWIVQYDPPQDPNVFVHRVGRTARMGRSGNALVFLLPKEDVYVEFLQIRRVPVEERRKWIKVKDITLLLRKAAKEDRDVMEKGLRAFVSFVRAYKEHHCSYIFRWKELELGKLAMGYGLLQLPSMPELKRKTFSVADFVPVTGIDFTSIRYKDKSREKQRQRNLAGNQQGKSFADVKEKVNAPCQGAVSKKQKRPVEVQKAYANFEDDYDEIEKDYRLMKKLKKGVISELEFAKCTGTEESLASDCLPSVDGSQSSMLVDSGNVPRPVAHKPQKNTSHTKKFSRQLDKKHLRKHFHKGVPRGSKKHKRKVRR</sequence>
<dbReference type="EMBL" id="CM055108">
    <property type="protein sequence ID" value="KAJ7526178.1"/>
    <property type="molecule type" value="Genomic_DNA"/>
</dbReference>
<accession>A0ACC2B8W2</accession>
<comment type="caution">
    <text evidence="1">The sequence shown here is derived from an EMBL/GenBank/DDBJ whole genome shotgun (WGS) entry which is preliminary data.</text>
</comment>
<gene>
    <name evidence="1" type="ORF">O6H91_17G085700</name>
</gene>
<keyword evidence="2" id="KW-1185">Reference proteome</keyword>
<evidence type="ECO:0000313" key="2">
    <source>
        <dbReference type="Proteomes" id="UP001162992"/>
    </source>
</evidence>
<proteinExistence type="predicted"/>